<protein>
    <submittedName>
        <fullName evidence="1">Uncharacterized protein</fullName>
    </submittedName>
</protein>
<proteinExistence type="predicted"/>
<reference evidence="1 2" key="1">
    <citation type="submission" date="2019-09" db="EMBL/GenBank/DDBJ databases">
        <authorList>
            <person name="Chandra G."/>
            <person name="Truman W A."/>
        </authorList>
    </citation>
    <scope>NUCLEOTIDE SEQUENCE [LARGE SCALE GENOMIC DNA]</scope>
    <source>
        <strain evidence="1">PS943</strain>
    </source>
</reference>
<dbReference type="Proteomes" id="UP000325645">
    <property type="component" value="Unassembled WGS sequence"/>
</dbReference>
<dbReference type="RefSeq" id="WP_150656175.1">
    <property type="nucleotide sequence ID" value="NZ_CABVJH010000003.1"/>
</dbReference>
<sequence length="228" mass="26334">MARVVTKDDCLAEIKRFFKYYAAYCQSPDPDAVREVLASTYSINDKLRKAGYPNFFDSDEFLTIKAIRNHAIHQAEIHNKARALPLASQVPIEAELSILCLIPKDVIESICENANHEGKSAIEKSCIYYKHYVDIYPCIFNFGVQLFLYTEENSLEIRTSEYLEFKQSIEFERRNNYPHHVKGGFKLPFGGDINEFIDSNLHSMKTRNDLQSLLYSEEDGMFTFKGND</sequence>
<dbReference type="EMBL" id="CABVJH010000003">
    <property type="protein sequence ID" value="VVQ30527.1"/>
    <property type="molecule type" value="Genomic_DNA"/>
</dbReference>
<evidence type="ECO:0000313" key="2">
    <source>
        <dbReference type="Proteomes" id="UP000325645"/>
    </source>
</evidence>
<name>A0A5E7W6Z8_PSEFL</name>
<organism evidence="1 2">
    <name type="scientific">Pseudomonas fluorescens</name>
    <dbReference type="NCBI Taxonomy" id="294"/>
    <lineage>
        <taxon>Bacteria</taxon>
        <taxon>Pseudomonadati</taxon>
        <taxon>Pseudomonadota</taxon>
        <taxon>Gammaproteobacteria</taxon>
        <taxon>Pseudomonadales</taxon>
        <taxon>Pseudomonadaceae</taxon>
        <taxon>Pseudomonas</taxon>
    </lineage>
</organism>
<evidence type="ECO:0000313" key="1">
    <source>
        <dbReference type="EMBL" id="VVQ30527.1"/>
    </source>
</evidence>
<gene>
    <name evidence="1" type="ORF">PS943_01876</name>
</gene>
<accession>A0A5E7W6Z8</accession>
<dbReference type="AlphaFoldDB" id="A0A5E7W6Z8"/>